<evidence type="ECO:0000313" key="1">
    <source>
        <dbReference type="EMBL" id="ATX76436.1"/>
    </source>
</evidence>
<reference evidence="1 2" key="1">
    <citation type="journal article" date="2017" name="Environ. Microbiol.">
        <title>Genomic and physiological analyses of 'Reinekea forsetii' reveal a versatile opportunistic lifestyle during spring algae blooms.</title>
        <authorList>
            <person name="Avci B."/>
            <person name="Hahnke R.L."/>
            <person name="Chafee M."/>
            <person name="Fischer T."/>
            <person name="Gruber-Vodicka H."/>
            <person name="Tegetmeyer H.E."/>
            <person name="Harder J."/>
            <person name="Fuchs B.M."/>
            <person name="Amann R.I."/>
            <person name="Teeling H."/>
        </authorList>
    </citation>
    <scope>NUCLEOTIDE SEQUENCE [LARGE SCALE GENOMIC DNA]</scope>
    <source>
        <strain evidence="1 2">Hel1_31_D35</strain>
    </source>
</reference>
<sequence>MALSLSCSAFSDVLVDIELGTFIADHNRVQIPNDSEGDRFNINDIGADPFVAARLTLVWLASDKQELQVVLAPFPYTQVGNLDEDVVFVGETFSKDETIEAGYQFSSYRLRYLYKLVDAEQWQVDLGATLFLRDARIKLSQNGKSSEYGAEAIGVVPLLAVRAAYAFNQKWSLLLDTDSAFAPKGRALDIALLAQYRLDDKWQFSGGYRTIEGGANSSKSYNFAWFNGVVVKSSYAW</sequence>
<dbReference type="AlphaFoldDB" id="A0A2K8KU67"/>
<dbReference type="KEGG" id="rfo:REIFOR_01290"/>
<accession>A0A2K8KU67</accession>
<dbReference type="Proteomes" id="UP000229757">
    <property type="component" value="Chromosome"/>
</dbReference>
<proteinExistence type="predicted"/>
<dbReference type="EMBL" id="CP011797">
    <property type="protein sequence ID" value="ATX76436.1"/>
    <property type="molecule type" value="Genomic_DNA"/>
</dbReference>
<organism evidence="1 2">
    <name type="scientific">Reinekea forsetii</name>
    <dbReference type="NCBI Taxonomy" id="1336806"/>
    <lineage>
        <taxon>Bacteria</taxon>
        <taxon>Pseudomonadati</taxon>
        <taxon>Pseudomonadota</taxon>
        <taxon>Gammaproteobacteria</taxon>
        <taxon>Oceanospirillales</taxon>
        <taxon>Saccharospirillaceae</taxon>
        <taxon>Reinekea</taxon>
    </lineage>
</organism>
<keyword evidence="2" id="KW-1185">Reference proteome</keyword>
<evidence type="ECO:0000313" key="2">
    <source>
        <dbReference type="Proteomes" id="UP000229757"/>
    </source>
</evidence>
<gene>
    <name evidence="1" type="ORF">REIFOR_01290</name>
</gene>
<dbReference type="RefSeq" id="WP_100256777.1">
    <property type="nucleotide sequence ID" value="NZ_CP011797.1"/>
</dbReference>
<protein>
    <submittedName>
        <fullName evidence="1">Uncharacterized protein</fullName>
    </submittedName>
</protein>
<dbReference type="OrthoDB" id="941853at2"/>
<name>A0A2K8KU67_9GAMM</name>